<dbReference type="Gene3D" id="2.60.40.1090">
    <property type="entry name" value="Fimbrial-type adhesion domain"/>
    <property type="match status" value="1"/>
</dbReference>
<dbReference type="InterPro" id="IPR008966">
    <property type="entry name" value="Adhesion_dom_sf"/>
</dbReference>
<protein>
    <submittedName>
        <fullName evidence="2">Fimbrial protein, putative</fullName>
    </submittedName>
</protein>
<dbReference type="RefSeq" id="WP_034162503.1">
    <property type="nucleotide sequence ID" value="NZ_CP006664.1"/>
</dbReference>
<name>A0A076LDW2_9GAMM</name>
<organism evidence="2 3">
    <name type="scientific">Edwardsiella anguillarum ET080813</name>
    <dbReference type="NCBI Taxonomy" id="667120"/>
    <lineage>
        <taxon>Bacteria</taxon>
        <taxon>Pseudomonadati</taxon>
        <taxon>Pseudomonadota</taxon>
        <taxon>Gammaproteobacteria</taxon>
        <taxon>Enterobacterales</taxon>
        <taxon>Hafniaceae</taxon>
        <taxon>Edwardsiella</taxon>
    </lineage>
</organism>
<proteinExistence type="predicted"/>
<evidence type="ECO:0000256" key="1">
    <source>
        <dbReference type="SAM" id="SignalP"/>
    </source>
</evidence>
<dbReference type="GO" id="GO:0009289">
    <property type="term" value="C:pilus"/>
    <property type="evidence" value="ECO:0007669"/>
    <property type="project" value="InterPro"/>
</dbReference>
<feature type="chain" id="PRO_5001714476" evidence="1">
    <location>
        <begin position="23"/>
        <end position="173"/>
    </location>
</feature>
<keyword evidence="1" id="KW-0732">Signal</keyword>
<dbReference type="HOGENOM" id="CLU_125860_0_0_6"/>
<dbReference type="AlphaFoldDB" id="A0A076LDW2"/>
<gene>
    <name evidence="2" type="ORF">ETEE_0219</name>
</gene>
<dbReference type="Proteomes" id="UP000028681">
    <property type="component" value="Chromosome"/>
</dbReference>
<dbReference type="InterPro" id="IPR036937">
    <property type="entry name" value="Adhesion_dom_fimbrial_sf"/>
</dbReference>
<dbReference type="GO" id="GO:0043709">
    <property type="term" value="P:cell adhesion involved in single-species biofilm formation"/>
    <property type="evidence" value="ECO:0007669"/>
    <property type="project" value="TreeGrafter"/>
</dbReference>
<dbReference type="PANTHER" id="PTHR33420">
    <property type="entry name" value="FIMBRIAL SUBUNIT ELFA-RELATED"/>
    <property type="match status" value="1"/>
</dbReference>
<dbReference type="EMBL" id="CP006664">
    <property type="protein sequence ID" value="AIJ06700.1"/>
    <property type="molecule type" value="Genomic_DNA"/>
</dbReference>
<accession>A0A076LDW2</accession>
<evidence type="ECO:0000313" key="2">
    <source>
        <dbReference type="EMBL" id="AIJ06700.1"/>
    </source>
</evidence>
<dbReference type="GeneID" id="33938029"/>
<sequence length="173" mass="17985">MKSGIIFIAMLSGLFISSAALAAPAPAGQLRIQGEIVGASCTIQNSDQLLQLPLVGADQFINVNPGEIYTGASAQADINIVCSGYEGETLTLSFANSNMNDKGVIAPTSGAATGVGFQLKVKDKLINSYNTQHTLIGTDGNYVLPITAYYHKIGDTVNKGAVSSAVTYTVTHD</sequence>
<evidence type="ECO:0000313" key="3">
    <source>
        <dbReference type="Proteomes" id="UP000028681"/>
    </source>
</evidence>
<dbReference type="InterPro" id="IPR050263">
    <property type="entry name" value="Bact_Fimbrial_Adh_Pro"/>
</dbReference>
<dbReference type="PANTHER" id="PTHR33420:SF32">
    <property type="entry name" value="FIMBRIAL-LIKE PROTEIN"/>
    <property type="match status" value="1"/>
</dbReference>
<feature type="signal peptide" evidence="1">
    <location>
        <begin position="1"/>
        <end position="22"/>
    </location>
</feature>
<dbReference type="SUPFAM" id="SSF49401">
    <property type="entry name" value="Bacterial adhesins"/>
    <property type="match status" value="1"/>
</dbReference>
<reference evidence="2 3" key="1">
    <citation type="journal article" date="2012" name="PLoS ONE">
        <title>Edwardsiella comparative phylogenomics reveal the new intra/inter-species taxonomic relationships, virulence evolution and niche adaptation mechanisms.</title>
        <authorList>
            <person name="Yang M."/>
            <person name="Lv Y."/>
            <person name="Xiao J."/>
            <person name="Wu H."/>
            <person name="Zheng H."/>
            <person name="Liu Q."/>
            <person name="Zhang Y."/>
            <person name="Wang Q."/>
        </authorList>
    </citation>
    <scope>NUCLEOTIDE SEQUENCE [LARGE SCALE GENOMIC DNA]</scope>
    <source>
        <strain evidence="3">080813</strain>
    </source>
</reference>
<dbReference type="KEGG" id="ete:ETEE_0219"/>